<evidence type="ECO:0000313" key="1">
    <source>
        <dbReference type="EMBL" id="KAK0746170.1"/>
    </source>
</evidence>
<comment type="caution">
    <text evidence="1">The sequence shown here is derived from an EMBL/GenBank/DDBJ whole genome shotgun (WGS) entry which is preliminary data.</text>
</comment>
<organism evidence="1 2">
    <name type="scientific">Schizothecium vesticola</name>
    <dbReference type="NCBI Taxonomy" id="314040"/>
    <lineage>
        <taxon>Eukaryota</taxon>
        <taxon>Fungi</taxon>
        <taxon>Dikarya</taxon>
        <taxon>Ascomycota</taxon>
        <taxon>Pezizomycotina</taxon>
        <taxon>Sordariomycetes</taxon>
        <taxon>Sordariomycetidae</taxon>
        <taxon>Sordariales</taxon>
        <taxon>Schizotheciaceae</taxon>
        <taxon>Schizothecium</taxon>
    </lineage>
</organism>
<proteinExistence type="predicted"/>
<reference evidence="1" key="1">
    <citation type="submission" date="2023-06" db="EMBL/GenBank/DDBJ databases">
        <title>Genome-scale phylogeny and comparative genomics of the fungal order Sordariales.</title>
        <authorList>
            <consortium name="Lawrence Berkeley National Laboratory"/>
            <person name="Hensen N."/>
            <person name="Bonometti L."/>
            <person name="Westerberg I."/>
            <person name="Brannstrom I.O."/>
            <person name="Guillou S."/>
            <person name="Cros-Aarteil S."/>
            <person name="Calhoun S."/>
            <person name="Haridas S."/>
            <person name="Kuo A."/>
            <person name="Mondo S."/>
            <person name="Pangilinan J."/>
            <person name="Riley R."/>
            <person name="LaButti K."/>
            <person name="Andreopoulos B."/>
            <person name="Lipzen A."/>
            <person name="Chen C."/>
            <person name="Yanf M."/>
            <person name="Daum C."/>
            <person name="Ng V."/>
            <person name="Clum A."/>
            <person name="Steindorff A."/>
            <person name="Ohm R."/>
            <person name="Martin F."/>
            <person name="Silar P."/>
            <person name="Natvig D."/>
            <person name="Lalanne C."/>
            <person name="Gautier V."/>
            <person name="Ament-velasquez S.L."/>
            <person name="Kruys A."/>
            <person name="Hutchinson M.I."/>
            <person name="Powell A.J."/>
            <person name="Barry K."/>
            <person name="Miller A.N."/>
            <person name="Grigoriev I.V."/>
            <person name="Debuchy R."/>
            <person name="Gladieux P."/>
            <person name="Thoren M.H."/>
            <person name="Johannesson H."/>
        </authorList>
    </citation>
    <scope>NUCLEOTIDE SEQUENCE</scope>
    <source>
        <strain evidence="1">SMH3187-1</strain>
    </source>
</reference>
<sequence>MRRTVYFPWAAFLPTSVYILLRPFETTPTKQYHHVYESEPFHLNGLQCSLAASSHGELIWKLPGWLAVNCSGQTTNSIPSWNSMSR</sequence>
<dbReference type="Proteomes" id="UP001172155">
    <property type="component" value="Unassembled WGS sequence"/>
</dbReference>
<gene>
    <name evidence="1" type="ORF">B0T18DRAFT_411000</name>
</gene>
<protein>
    <submittedName>
        <fullName evidence="1">Uncharacterized protein</fullName>
    </submittedName>
</protein>
<dbReference type="EMBL" id="JAUKUD010000004">
    <property type="protein sequence ID" value="KAK0746170.1"/>
    <property type="molecule type" value="Genomic_DNA"/>
</dbReference>
<evidence type="ECO:0000313" key="2">
    <source>
        <dbReference type="Proteomes" id="UP001172155"/>
    </source>
</evidence>
<accession>A0AA40EV95</accession>
<keyword evidence="2" id="KW-1185">Reference proteome</keyword>
<dbReference type="AlphaFoldDB" id="A0AA40EV95"/>
<name>A0AA40EV95_9PEZI</name>